<evidence type="ECO:0000313" key="2">
    <source>
        <dbReference type="EMBL" id="OOS22733.1"/>
    </source>
</evidence>
<evidence type="ECO:0000313" key="3">
    <source>
        <dbReference type="Proteomes" id="UP000191094"/>
    </source>
</evidence>
<dbReference type="PANTHER" id="PTHR34504:SF2">
    <property type="entry name" value="UPF0150 PROTEIN SSL0259"/>
    <property type="match status" value="1"/>
</dbReference>
<dbReference type="InterPro" id="IPR051404">
    <property type="entry name" value="TA_system_antitoxin"/>
</dbReference>
<evidence type="ECO:0000259" key="1">
    <source>
        <dbReference type="Pfam" id="PF15919"/>
    </source>
</evidence>
<comment type="caution">
    <text evidence="2">The sequence shown here is derived from an EMBL/GenBank/DDBJ whole genome shotgun (WGS) entry which is preliminary data.</text>
</comment>
<dbReference type="Pfam" id="PF15919">
    <property type="entry name" value="HicB_lk_antitox"/>
    <property type="match status" value="1"/>
</dbReference>
<dbReference type="AlphaFoldDB" id="A0A1T0CKA9"/>
<name>A0A1T0CKA9_9GAMM</name>
<feature type="domain" description="HicB-like antitoxin of toxin-antitoxin system" evidence="1">
    <location>
        <begin position="3"/>
        <end position="131"/>
    </location>
</feature>
<dbReference type="Gene3D" id="3.30.160.250">
    <property type="match status" value="1"/>
</dbReference>
<dbReference type="RefSeq" id="WP_078306146.1">
    <property type="nucleotide sequence ID" value="NZ_CP147511.1"/>
</dbReference>
<dbReference type="EMBL" id="MUYT01000001">
    <property type="protein sequence ID" value="OOS22733.1"/>
    <property type="molecule type" value="Genomic_DNA"/>
</dbReference>
<dbReference type="InterPro" id="IPR031807">
    <property type="entry name" value="HicB-like"/>
</dbReference>
<proteinExistence type="predicted"/>
<dbReference type="PANTHER" id="PTHR34504">
    <property type="entry name" value="ANTITOXIN HICB"/>
    <property type="match status" value="1"/>
</dbReference>
<dbReference type="InterPro" id="IPR035069">
    <property type="entry name" value="TTHA1013/TTHA0281-like"/>
</dbReference>
<organism evidence="2 3">
    <name type="scientific">Lwoffella lincolnii</name>
    <dbReference type="NCBI Taxonomy" id="90241"/>
    <lineage>
        <taxon>Bacteria</taxon>
        <taxon>Pseudomonadati</taxon>
        <taxon>Pseudomonadota</taxon>
        <taxon>Gammaproteobacteria</taxon>
        <taxon>Moraxellales</taxon>
        <taxon>Moraxellaceae</taxon>
        <taxon>Lwoffella</taxon>
    </lineage>
</organism>
<accession>A0A1T0CKA9</accession>
<dbReference type="SUPFAM" id="SSF143100">
    <property type="entry name" value="TTHA1013/TTHA0281-like"/>
    <property type="match status" value="1"/>
</dbReference>
<reference evidence="2 3" key="1">
    <citation type="submission" date="2017-02" db="EMBL/GenBank/DDBJ databases">
        <title>Draft genome sequence of Moraxella lincolnii CCUG 9405T type strain.</title>
        <authorList>
            <person name="Salva-Serra F."/>
            <person name="Engstrom-Jakobsson H."/>
            <person name="Thorell K."/>
            <person name="Jaen-Luchoro D."/>
            <person name="Gonzales-Siles L."/>
            <person name="Karlsson R."/>
            <person name="Yazdan S."/>
            <person name="Boulund F."/>
            <person name="Johnning A."/>
            <person name="Engstrand L."/>
            <person name="Kristiansson E."/>
            <person name="Moore E."/>
        </authorList>
    </citation>
    <scope>NUCLEOTIDE SEQUENCE [LARGE SCALE GENOMIC DNA]</scope>
    <source>
        <strain evidence="2 3">CCUG 9405</strain>
    </source>
</reference>
<protein>
    <recommendedName>
        <fullName evidence="1">HicB-like antitoxin of toxin-antitoxin system domain-containing protein</fullName>
    </recommendedName>
</protein>
<dbReference type="OrthoDB" id="9807959at2"/>
<keyword evidence="3" id="KW-1185">Reference proteome</keyword>
<gene>
    <name evidence="2" type="ORF">B0682_00455</name>
</gene>
<sequence>MLYPIAIEAEQHEGQTVYGVVVPDLPGCVTVGDTFEEAYENIIEAIELHLQGMADDGDDMPMPTGISNHLDSPEYAGMTWALVSVDVSRYLGKTQKVNITLPSRLVHMIDEKVASNKERYHSRSSYLARLAEKDLLMG</sequence>
<dbReference type="Proteomes" id="UP000191094">
    <property type="component" value="Unassembled WGS sequence"/>
</dbReference>